<dbReference type="GO" id="GO:0003676">
    <property type="term" value="F:nucleic acid binding"/>
    <property type="evidence" value="ECO:0007669"/>
    <property type="project" value="InterPro"/>
</dbReference>
<feature type="compositionally biased region" description="Basic and acidic residues" evidence="1">
    <location>
        <begin position="266"/>
        <end position="275"/>
    </location>
</feature>
<reference evidence="5" key="1">
    <citation type="submission" date="2016-04" db="UniProtKB">
        <authorList>
            <consortium name="WormBaseParasite"/>
        </authorList>
    </citation>
    <scope>IDENTIFICATION</scope>
</reference>
<dbReference type="GO" id="GO:0008270">
    <property type="term" value="F:zinc ion binding"/>
    <property type="evidence" value="ECO:0007669"/>
    <property type="project" value="InterPro"/>
</dbReference>
<protein>
    <submittedName>
        <fullName evidence="5">DZF domain-containing protein</fullName>
    </submittedName>
</protein>
<dbReference type="SMART" id="SM00451">
    <property type="entry name" value="ZnF_U1"/>
    <property type="match status" value="3"/>
</dbReference>
<dbReference type="STRING" id="6216.A0A158QG20"/>
<feature type="region of interest" description="Disordered" evidence="1">
    <location>
        <begin position="684"/>
        <end position="719"/>
    </location>
</feature>
<feature type="compositionally biased region" description="Low complexity" evidence="1">
    <location>
        <begin position="291"/>
        <end position="302"/>
    </location>
</feature>
<dbReference type="SMART" id="SM00355">
    <property type="entry name" value="ZnF_C2H2"/>
    <property type="match status" value="3"/>
</dbReference>
<feature type="compositionally biased region" description="Polar residues" evidence="1">
    <location>
        <begin position="688"/>
        <end position="702"/>
    </location>
</feature>
<evidence type="ECO:0000313" key="5">
    <source>
        <dbReference type="WBParaSite" id="HDID_0000984901-mRNA-1"/>
    </source>
</evidence>
<feature type="region of interest" description="Disordered" evidence="1">
    <location>
        <begin position="266"/>
        <end position="316"/>
    </location>
</feature>
<proteinExistence type="predicted"/>
<evidence type="ECO:0000313" key="4">
    <source>
        <dbReference type="Proteomes" id="UP000274504"/>
    </source>
</evidence>
<dbReference type="InterPro" id="IPR003604">
    <property type="entry name" value="Matrin/U1-like-C_Znf_C2H2"/>
</dbReference>
<feature type="region of interest" description="Disordered" evidence="1">
    <location>
        <begin position="462"/>
        <end position="481"/>
    </location>
</feature>
<dbReference type="OrthoDB" id="8898434at2759"/>
<gene>
    <name evidence="3" type="ORF">HDID_LOCUS9847</name>
</gene>
<dbReference type="InterPro" id="IPR006561">
    <property type="entry name" value="DZF_dom"/>
</dbReference>
<feature type="domain" description="DZF" evidence="2">
    <location>
        <begin position="314"/>
        <end position="718"/>
    </location>
</feature>
<dbReference type="Gene3D" id="3.30.160.60">
    <property type="entry name" value="Classic Zinc Finger"/>
    <property type="match status" value="3"/>
</dbReference>
<dbReference type="PANTHER" id="PTHR45762:SF3">
    <property type="entry name" value="ZINC-FINGER PROTEIN AT 72D, ISOFORM B"/>
    <property type="match status" value="1"/>
</dbReference>
<dbReference type="SUPFAM" id="SSF57667">
    <property type="entry name" value="beta-beta-alpha zinc fingers"/>
    <property type="match status" value="3"/>
</dbReference>
<dbReference type="AlphaFoldDB" id="A0A158QG20"/>
<dbReference type="Pfam" id="PF12874">
    <property type="entry name" value="zf-met"/>
    <property type="match status" value="3"/>
</dbReference>
<evidence type="ECO:0000313" key="3">
    <source>
        <dbReference type="EMBL" id="VDL62266.1"/>
    </source>
</evidence>
<feature type="region of interest" description="Disordered" evidence="1">
    <location>
        <begin position="1"/>
        <end position="57"/>
    </location>
</feature>
<dbReference type="PROSITE" id="PS51703">
    <property type="entry name" value="DZF"/>
    <property type="match status" value="1"/>
</dbReference>
<dbReference type="InterPro" id="IPR013087">
    <property type="entry name" value="Znf_C2H2_type"/>
</dbReference>
<reference evidence="3 4" key="2">
    <citation type="submission" date="2018-11" db="EMBL/GenBank/DDBJ databases">
        <authorList>
            <consortium name="Pathogen Informatics"/>
        </authorList>
    </citation>
    <scope>NUCLEOTIDE SEQUENCE [LARGE SCALE GENOMIC DNA]</scope>
</reference>
<dbReference type="SMART" id="SM00572">
    <property type="entry name" value="DZF"/>
    <property type="match status" value="1"/>
</dbReference>
<name>A0A158QG20_HYMDI</name>
<dbReference type="Proteomes" id="UP000274504">
    <property type="component" value="Unassembled WGS sequence"/>
</dbReference>
<dbReference type="WBParaSite" id="HDID_0000984901-mRNA-1">
    <property type="protein sequence ID" value="HDID_0000984901-mRNA-1"/>
    <property type="gene ID" value="HDID_0000984901"/>
</dbReference>
<feature type="region of interest" description="Disordered" evidence="1">
    <location>
        <begin position="501"/>
        <end position="526"/>
    </location>
</feature>
<dbReference type="PANTHER" id="PTHR45762">
    <property type="entry name" value="ZINC FINGER RNA-BINDING PROTEIN"/>
    <property type="match status" value="1"/>
</dbReference>
<sequence>MACDNDELLRLSQGEPLQLDPSVLPPQMRIPSSLTKQKLSPVKSIDCHADSSQVSQPSGRSYCQCPPSEAFCGQPGPSKRKQRNSDPTTYYCDLCKVSCAGKKSFECHLAGKKHQRHPKRSPEEEYNPKEITCAVCNVKCSGLETYYSHLHGKQHAKTVKLQKSRGCEIPDVRPQTSSGEFLLLNELIVHNQFVYQSSMPSSSINPENCIEEYGTKAFSLFQFYSGKNKRYSCRLCGCICNNSQLKDAHLVGKKHRTALRKLKESLETATEKDQSESNLKPEIPTEHTLHSQSEPSSNSSSSGKPQIPTIGFARPPGPCMTSPSTLQALVSLPPHLLADERYMQTKLKHIVPSKEENDLTILAVETVCGALQQIHKARSVNSENFLPYDEPNGVYLVGPAAIGLQLRGQRTADVVLVFRQPLPSNCVNEMMEELEGMLKFMCKYHRVTLINEEKTLLVAEISPNSSSPHPSTSTASGSFETSSSSDHLVIRIRIRFASSSGCSDPNKTVNTSQAEEGPNTNSSDQLTDVRQTAWLQKTLFAHPDKTALLNVARLVRCLIRDSLPVPWGEFPDCVLLVLLSHLSSMDLPPPGAYRSSLTRIRPGLLFRRFLESLASGVLISPGGELSSISDYPGSNFLLLNRMKASDRIAATSAAQEALRLVVFRQIYKLLDLPKFVPPCLTHYPSKNGMKSPSTTLKTTAAQKSSGSSGKRKMSDNDDPLIGSGCGKGGGFGGDTQLLDNQLTSEKLIKLDEEGYHDCENDEDKKVCGDSTV</sequence>
<dbReference type="EMBL" id="UYSG01011419">
    <property type="protein sequence ID" value="VDL62266.1"/>
    <property type="molecule type" value="Genomic_DNA"/>
</dbReference>
<evidence type="ECO:0000256" key="1">
    <source>
        <dbReference type="SAM" id="MobiDB-lite"/>
    </source>
</evidence>
<evidence type="ECO:0000259" key="2">
    <source>
        <dbReference type="PROSITE" id="PS51703"/>
    </source>
</evidence>
<dbReference type="InterPro" id="IPR036236">
    <property type="entry name" value="Znf_C2H2_sf"/>
</dbReference>
<dbReference type="Gene3D" id="1.10.1410.40">
    <property type="match status" value="1"/>
</dbReference>
<accession>A0A158QG20</accession>
<organism evidence="5">
    <name type="scientific">Hymenolepis diminuta</name>
    <name type="common">Rat tapeworm</name>
    <dbReference type="NCBI Taxonomy" id="6216"/>
    <lineage>
        <taxon>Eukaryota</taxon>
        <taxon>Metazoa</taxon>
        <taxon>Spiralia</taxon>
        <taxon>Lophotrochozoa</taxon>
        <taxon>Platyhelminthes</taxon>
        <taxon>Cestoda</taxon>
        <taxon>Eucestoda</taxon>
        <taxon>Cyclophyllidea</taxon>
        <taxon>Hymenolepididae</taxon>
        <taxon>Hymenolepis</taxon>
    </lineage>
</organism>